<dbReference type="PANTHER" id="PTHR35324">
    <property type="entry name" value="BNAA08G03750D PROTEIN"/>
    <property type="match status" value="1"/>
</dbReference>
<name>A0AAV0KTC0_9ROSI</name>
<dbReference type="PANTHER" id="PTHR35324:SF4">
    <property type="entry name" value="EXPRESSED PROTEIN"/>
    <property type="match status" value="1"/>
</dbReference>
<dbReference type="AlphaFoldDB" id="A0AAV0KTC0"/>
<sequence length="110" mass="11666">MPSTVVKPQPTAEVGGGNPPEDHEGAEEGGVIPSGVTSHVCIRPVDTAGTLDKEAVLRQIRQRKRMNRLRGAIHGLFGLSGPDSNKDDKSNGRPKSVCVVKWVDDAFAAP</sequence>
<gene>
    <name evidence="2" type="ORF">LITE_LOCUS20378</name>
</gene>
<evidence type="ECO:0000256" key="1">
    <source>
        <dbReference type="SAM" id="MobiDB-lite"/>
    </source>
</evidence>
<comment type="caution">
    <text evidence="2">The sequence shown here is derived from an EMBL/GenBank/DDBJ whole genome shotgun (WGS) entry which is preliminary data.</text>
</comment>
<proteinExistence type="predicted"/>
<protein>
    <submittedName>
        <fullName evidence="2">Uncharacterized protein</fullName>
    </submittedName>
</protein>
<organism evidence="2 3">
    <name type="scientific">Linum tenue</name>
    <dbReference type="NCBI Taxonomy" id="586396"/>
    <lineage>
        <taxon>Eukaryota</taxon>
        <taxon>Viridiplantae</taxon>
        <taxon>Streptophyta</taxon>
        <taxon>Embryophyta</taxon>
        <taxon>Tracheophyta</taxon>
        <taxon>Spermatophyta</taxon>
        <taxon>Magnoliopsida</taxon>
        <taxon>eudicotyledons</taxon>
        <taxon>Gunneridae</taxon>
        <taxon>Pentapetalae</taxon>
        <taxon>rosids</taxon>
        <taxon>fabids</taxon>
        <taxon>Malpighiales</taxon>
        <taxon>Linaceae</taxon>
        <taxon>Linum</taxon>
    </lineage>
</organism>
<feature type="region of interest" description="Disordered" evidence="1">
    <location>
        <begin position="1"/>
        <end position="37"/>
    </location>
</feature>
<dbReference type="Proteomes" id="UP001154282">
    <property type="component" value="Unassembled WGS sequence"/>
</dbReference>
<feature type="region of interest" description="Disordered" evidence="1">
    <location>
        <begin position="75"/>
        <end position="95"/>
    </location>
</feature>
<dbReference type="EMBL" id="CAMGYJ010000005">
    <property type="protein sequence ID" value="CAI0425408.1"/>
    <property type="molecule type" value="Genomic_DNA"/>
</dbReference>
<evidence type="ECO:0000313" key="3">
    <source>
        <dbReference type="Proteomes" id="UP001154282"/>
    </source>
</evidence>
<evidence type="ECO:0000313" key="2">
    <source>
        <dbReference type="EMBL" id="CAI0425408.1"/>
    </source>
</evidence>
<reference evidence="2" key="1">
    <citation type="submission" date="2022-08" db="EMBL/GenBank/DDBJ databases">
        <authorList>
            <person name="Gutierrez-Valencia J."/>
        </authorList>
    </citation>
    <scope>NUCLEOTIDE SEQUENCE</scope>
</reference>
<accession>A0AAV0KTC0</accession>
<keyword evidence="3" id="KW-1185">Reference proteome</keyword>